<reference evidence="4 5" key="1">
    <citation type="journal article" date="2016" name="Nat. Commun.">
        <title>Thousands of microbial genomes shed light on interconnected biogeochemical processes in an aquifer system.</title>
        <authorList>
            <person name="Anantharaman K."/>
            <person name="Brown C.T."/>
            <person name="Hug L.A."/>
            <person name="Sharon I."/>
            <person name="Castelle C.J."/>
            <person name="Probst A.J."/>
            <person name="Thomas B.C."/>
            <person name="Singh A."/>
            <person name="Wilkins M.J."/>
            <person name="Karaoz U."/>
            <person name="Brodie E.L."/>
            <person name="Williams K.H."/>
            <person name="Hubbard S.S."/>
            <person name="Banfield J.F."/>
        </authorList>
    </citation>
    <scope>NUCLEOTIDE SEQUENCE [LARGE SCALE GENOMIC DNA]</scope>
</reference>
<feature type="compositionally biased region" description="Gly residues" evidence="2">
    <location>
        <begin position="86"/>
        <end position="109"/>
    </location>
</feature>
<comment type="caution">
    <text evidence="4">The sequence shown here is derived from an EMBL/GenBank/DDBJ whole genome shotgun (WGS) entry which is preliminary data.</text>
</comment>
<accession>A0A1F6AZH8</accession>
<evidence type="ECO:0000313" key="4">
    <source>
        <dbReference type="EMBL" id="OGG30081.1"/>
    </source>
</evidence>
<evidence type="ECO:0000313" key="5">
    <source>
        <dbReference type="Proteomes" id="UP000176409"/>
    </source>
</evidence>
<dbReference type="CDD" id="cd21608">
    <property type="entry name" value="RRM2_NsCP33_like"/>
    <property type="match status" value="1"/>
</dbReference>
<name>A0A1F6AZH8_9BACT</name>
<feature type="compositionally biased region" description="Basic and acidic residues" evidence="2">
    <location>
        <begin position="110"/>
        <end position="127"/>
    </location>
</feature>
<dbReference type="Gene3D" id="3.30.70.330">
    <property type="match status" value="1"/>
</dbReference>
<keyword evidence="1" id="KW-0694">RNA-binding</keyword>
<dbReference type="GO" id="GO:0003723">
    <property type="term" value="F:RNA binding"/>
    <property type="evidence" value="ECO:0007669"/>
    <property type="project" value="UniProtKB-KW"/>
</dbReference>
<dbReference type="SUPFAM" id="SSF54928">
    <property type="entry name" value="RNA-binding domain, RBD"/>
    <property type="match status" value="1"/>
</dbReference>
<gene>
    <name evidence="4" type="ORF">A2973_02520</name>
</gene>
<evidence type="ECO:0000259" key="3">
    <source>
        <dbReference type="PROSITE" id="PS50102"/>
    </source>
</evidence>
<dbReference type="AlphaFoldDB" id="A0A1F6AZH8"/>
<dbReference type="PANTHER" id="PTHR48027">
    <property type="entry name" value="HETEROGENEOUS NUCLEAR RIBONUCLEOPROTEIN 87F-RELATED"/>
    <property type="match status" value="1"/>
</dbReference>
<proteinExistence type="predicted"/>
<dbReference type="PROSITE" id="PS50102">
    <property type="entry name" value="RRM"/>
    <property type="match status" value="1"/>
</dbReference>
<feature type="domain" description="RRM" evidence="3">
    <location>
        <begin position="3"/>
        <end position="81"/>
    </location>
</feature>
<dbReference type="InterPro" id="IPR052462">
    <property type="entry name" value="SLIRP/GR-RBP-like"/>
</dbReference>
<feature type="region of interest" description="Disordered" evidence="2">
    <location>
        <begin position="78"/>
        <end position="127"/>
    </location>
</feature>
<evidence type="ECO:0000256" key="2">
    <source>
        <dbReference type="SAM" id="MobiDB-lite"/>
    </source>
</evidence>
<dbReference type="Pfam" id="PF00076">
    <property type="entry name" value="RRM_1"/>
    <property type="match status" value="1"/>
</dbReference>
<organism evidence="4 5">
    <name type="scientific">Candidatus Gottesmanbacteria bacterium RIFCSPLOWO2_01_FULL_49_10</name>
    <dbReference type="NCBI Taxonomy" id="1798396"/>
    <lineage>
        <taxon>Bacteria</taxon>
        <taxon>Candidatus Gottesmaniibacteriota</taxon>
    </lineage>
</organism>
<dbReference type="InterPro" id="IPR000504">
    <property type="entry name" value="RRM_dom"/>
</dbReference>
<sequence length="127" mass="12945">MGTKLFVGGLSFDTTDQSLSDAFAQAGAVVSAKVIIDRMSGRSKGFGFVEMASADEAQKAIDLWNGKPLDGRNVVVNEARPMEPRTGGGGGYRGGGGGGGRSGFGGGGHRGGDRGGHRNDNTGGRDW</sequence>
<evidence type="ECO:0000256" key="1">
    <source>
        <dbReference type="ARBA" id="ARBA00022884"/>
    </source>
</evidence>
<protein>
    <submittedName>
        <fullName evidence="4">RNA-binding protein</fullName>
    </submittedName>
</protein>
<dbReference type="InterPro" id="IPR012677">
    <property type="entry name" value="Nucleotide-bd_a/b_plait_sf"/>
</dbReference>
<dbReference type="STRING" id="1798396.A2973_02520"/>
<dbReference type="EMBL" id="MFJZ01000031">
    <property type="protein sequence ID" value="OGG30081.1"/>
    <property type="molecule type" value="Genomic_DNA"/>
</dbReference>
<dbReference type="Proteomes" id="UP000176409">
    <property type="component" value="Unassembled WGS sequence"/>
</dbReference>
<dbReference type="InterPro" id="IPR048289">
    <property type="entry name" value="RRM2_NsCP33-like"/>
</dbReference>
<dbReference type="SMART" id="SM00360">
    <property type="entry name" value="RRM"/>
    <property type="match status" value="1"/>
</dbReference>
<dbReference type="InterPro" id="IPR035979">
    <property type="entry name" value="RBD_domain_sf"/>
</dbReference>